<keyword evidence="1" id="KW-0472">Membrane</keyword>
<dbReference type="RefSeq" id="WP_121646128.1">
    <property type="nucleotide sequence ID" value="NZ_RCWN01000001.1"/>
</dbReference>
<keyword evidence="1" id="KW-0812">Transmembrane</keyword>
<protein>
    <submittedName>
        <fullName evidence="3">DUF2061 domain-containing protein</fullName>
    </submittedName>
</protein>
<evidence type="ECO:0000313" key="4">
    <source>
        <dbReference type="Proteomes" id="UP000281094"/>
    </source>
</evidence>
<evidence type="ECO:0000256" key="1">
    <source>
        <dbReference type="SAM" id="Phobius"/>
    </source>
</evidence>
<keyword evidence="1" id="KW-1133">Transmembrane helix</keyword>
<organism evidence="3 4">
    <name type="scientific">Notoacmeibacter ruber</name>
    <dbReference type="NCBI Taxonomy" id="2670375"/>
    <lineage>
        <taxon>Bacteria</taxon>
        <taxon>Pseudomonadati</taxon>
        <taxon>Pseudomonadota</taxon>
        <taxon>Alphaproteobacteria</taxon>
        <taxon>Hyphomicrobiales</taxon>
        <taxon>Notoacmeibacteraceae</taxon>
        <taxon>Notoacmeibacter</taxon>
    </lineage>
</organism>
<gene>
    <name evidence="3" type="ORF">D8780_13840</name>
</gene>
<accession>A0A3L7JHR1</accession>
<feature type="transmembrane region" description="Helical" evidence="1">
    <location>
        <begin position="35"/>
        <end position="53"/>
    </location>
</feature>
<dbReference type="AlphaFoldDB" id="A0A3L7JHR1"/>
<dbReference type="Pfam" id="PF09834">
    <property type="entry name" value="DUF2061"/>
    <property type="match status" value="1"/>
</dbReference>
<keyword evidence="4" id="KW-1185">Reference proteome</keyword>
<feature type="domain" description="DUF2061" evidence="2">
    <location>
        <begin position="8"/>
        <end position="59"/>
    </location>
</feature>
<dbReference type="EMBL" id="RCWN01000001">
    <property type="protein sequence ID" value="RLQ89161.1"/>
    <property type="molecule type" value="Genomic_DNA"/>
</dbReference>
<dbReference type="InterPro" id="IPR018638">
    <property type="entry name" value="DUF2061_membrane"/>
</dbReference>
<evidence type="ECO:0000259" key="2">
    <source>
        <dbReference type="Pfam" id="PF09834"/>
    </source>
</evidence>
<comment type="caution">
    <text evidence="3">The sequence shown here is derived from an EMBL/GenBank/DDBJ whole genome shotgun (WGS) entry which is preliminary data.</text>
</comment>
<reference evidence="3 4" key="1">
    <citation type="submission" date="2018-10" db="EMBL/GenBank/DDBJ databases">
        <title>Notoacmeibacter sp. M2BS9Y-3-1, whole genome shotgun sequence.</title>
        <authorList>
            <person name="Tuo L."/>
        </authorList>
    </citation>
    <scope>NUCLEOTIDE SEQUENCE [LARGE SCALE GENOMIC DNA]</scope>
    <source>
        <strain evidence="3 4">M2BS9Y-3-1</strain>
    </source>
</reference>
<proteinExistence type="predicted"/>
<dbReference type="Proteomes" id="UP000281094">
    <property type="component" value="Unassembled WGS sequence"/>
</dbReference>
<evidence type="ECO:0000313" key="3">
    <source>
        <dbReference type="EMBL" id="RLQ89161.1"/>
    </source>
</evidence>
<name>A0A3L7JHR1_9HYPH</name>
<feature type="transmembrane region" description="Helical" evidence="1">
    <location>
        <begin position="12"/>
        <end position="29"/>
    </location>
</feature>
<sequence>METRKRSLVKAVSWQAWGLLMMVLLGFFFTGSISAGGQLALLSTAIGFLCYLLHERLWAAIHWGMVGRSNADTL</sequence>